<protein>
    <submittedName>
        <fullName evidence="2">Uncharacterized protein</fullName>
    </submittedName>
</protein>
<dbReference type="RefSeq" id="XP_008602717.1">
    <property type="nucleotide sequence ID" value="XM_008604495.1"/>
</dbReference>
<dbReference type="Proteomes" id="UP000002762">
    <property type="component" value="Unassembled WGS sequence"/>
</dbReference>
<dbReference type="InParanoid" id="J5JCN1"/>
<dbReference type="GeneID" id="19892410"/>
<feature type="signal peptide" evidence="1">
    <location>
        <begin position="1"/>
        <end position="20"/>
    </location>
</feature>
<dbReference type="AlphaFoldDB" id="J5JCN1"/>
<sequence>MRPSDIMALGAVALSGLATASSLLPVTKRDLENRGIDANLPRATEEGAASNAADFKVTSYMPRRSEGICKFGIDLVKPEQSAGTGPVIICSAAGQKMLDGVKYSEAALLAARLAVEYDRSCQISESTTYHSASDPKITFKVFDRNDNDEVRSATLGQKGEVFFLDCGAVFLNWPATGPSGTGTSAQVRILRDSRGYLPLMTEFMPKEVFGNDKPSTGYNGQNPPAWLKEALAEVPN</sequence>
<name>J5JCN1_BEAB2</name>
<dbReference type="HOGENOM" id="CLU_1175225_0_0_1"/>
<feature type="chain" id="PRO_5003783687" evidence="1">
    <location>
        <begin position="21"/>
        <end position="236"/>
    </location>
</feature>
<evidence type="ECO:0000313" key="2">
    <source>
        <dbReference type="EMBL" id="EJP61626.1"/>
    </source>
</evidence>
<keyword evidence="3" id="KW-1185">Reference proteome</keyword>
<accession>J5JCN1</accession>
<reference evidence="2 3" key="1">
    <citation type="journal article" date="2012" name="Sci. Rep.">
        <title>Genomic perspectives on the evolution of fungal entomopathogenicity in Beauveria bassiana.</title>
        <authorList>
            <person name="Xiao G."/>
            <person name="Ying S.H."/>
            <person name="Zheng P."/>
            <person name="Wang Z.L."/>
            <person name="Zhang S."/>
            <person name="Xie X.Q."/>
            <person name="Shang Y."/>
            <person name="St Leger R.J."/>
            <person name="Zhao G.P."/>
            <person name="Wang C."/>
            <person name="Feng M.G."/>
        </authorList>
    </citation>
    <scope>NUCLEOTIDE SEQUENCE [LARGE SCALE GENOMIC DNA]</scope>
    <source>
        <strain evidence="2 3">ARSEF 2860</strain>
    </source>
</reference>
<dbReference type="EMBL" id="JH725202">
    <property type="protein sequence ID" value="EJP61626.1"/>
    <property type="molecule type" value="Genomic_DNA"/>
</dbReference>
<organism evidence="2 3">
    <name type="scientific">Beauveria bassiana (strain ARSEF 2860)</name>
    <name type="common">White muscardine disease fungus</name>
    <name type="synonym">Tritirachium shiotae</name>
    <dbReference type="NCBI Taxonomy" id="655819"/>
    <lineage>
        <taxon>Eukaryota</taxon>
        <taxon>Fungi</taxon>
        <taxon>Dikarya</taxon>
        <taxon>Ascomycota</taxon>
        <taxon>Pezizomycotina</taxon>
        <taxon>Sordariomycetes</taxon>
        <taxon>Hypocreomycetidae</taxon>
        <taxon>Hypocreales</taxon>
        <taxon>Cordycipitaceae</taxon>
        <taxon>Beauveria</taxon>
    </lineage>
</organism>
<gene>
    <name evidence="2" type="ORF">BBA_09398</name>
</gene>
<proteinExistence type="predicted"/>
<evidence type="ECO:0000256" key="1">
    <source>
        <dbReference type="SAM" id="SignalP"/>
    </source>
</evidence>
<keyword evidence="1" id="KW-0732">Signal</keyword>
<evidence type="ECO:0000313" key="3">
    <source>
        <dbReference type="Proteomes" id="UP000002762"/>
    </source>
</evidence>